<evidence type="ECO:0000313" key="3">
    <source>
        <dbReference type="Proteomes" id="UP000178129"/>
    </source>
</evidence>
<proteinExistence type="predicted"/>
<comment type="caution">
    <text evidence="2">The sequence shown here is derived from an EMBL/GenBank/DDBJ whole genome shotgun (WGS) entry which is preliminary data.</text>
</comment>
<feature type="region of interest" description="Disordered" evidence="1">
    <location>
        <begin position="1"/>
        <end position="116"/>
    </location>
</feature>
<accession>A0A1E1KFD4</accession>
<feature type="compositionally biased region" description="Basic and acidic residues" evidence="1">
    <location>
        <begin position="70"/>
        <end position="83"/>
    </location>
</feature>
<dbReference type="EMBL" id="FJUW01000012">
    <property type="protein sequence ID" value="CZS96711.1"/>
    <property type="molecule type" value="Genomic_DNA"/>
</dbReference>
<dbReference type="PANTHER" id="PTHR42106">
    <property type="entry name" value="CHROMOSOME 10, WHOLE GENOME SHOTGUN SEQUENCE"/>
    <property type="match status" value="1"/>
</dbReference>
<feature type="region of interest" description="Disordered" evidence="1">
    <location>
        <begin position="353"/>
        <end position="381"/>
    </location>
</feature>
<dbReference type="PANTHER" id="PTHR42106:SF1">
    <property type="match status" value="1"/>
</dbReference>
<evidence type="ECO:0000313" key="2">
    <source>
        <dbReference type="EMBL" id="CZS96711.1"/>
    </source>
</evidence>
<dbReference type="InParanoid" id="A0A1E1KFD4"/>
<feature type="compositionally biased region" description="Polar residues" evidence="1">
    <location>
        <begin position="598"/>
        <end position="615"/>
    </location>
</feature>
<feature type="compositionally biased region" description="Basic and acidic residues" evidence="1">
    <location>
        <begin position="491"/>
        <end position="504"/>
    </location>
</feature>
<feature type="region of interest" description="Disordered" evidence="1">
    <location>
        <begin position="542"/>
        <end position="654"/>
    </location>
</feature>
<organism evidence="2 3">
    <name type="scientific">Rhynchosporium graminicola</name>
    <dbReference type="NCBI Taxonomy" id="2792576"/>
    <lineage>
        <taxon>Eukaryota</taxon>
        <taxon>Fungi</taxon>
        <taxon>Dikarya</taxon>
        <taxon>Ascomycota</taxon>
        <taxon>Pezizomycotina</taxon>
        <taxon>Leotiomycetes</taxon>
        <taxon>Helotiales</taxon>
        <taxon>Ploettnerulaceae</taxon>
        <taxon>Rhynchosporium</taxon>
    </lineage>
</organism>
<feature type="region of interest" description="Disordered" evidence="1">
    <location>
        <begin position="123"/>
        <end position="142"/>
    </location>
</feature>
<protein>
    <submittedName>
        <fullName evidence="2">Uncharacterized protein</fullName>
    </submittedName>
</protein>
<feature type="region of interest" description="Disordered" evidence="1">
    <location>
        <begin position="483"/>
        <end position="521"/>
    </location>
</feature>
<feature type="compositionally biased region" description="Polar residues" evidence="1">
    <location>
        <begin position="302"/>
        <end position="311"/>
    </location>
</feature>
<feature type="region of interest" description="Disordered" evidence="1">
    <location>
        <begin position="252"/>
        <end position="319"/>
    </location>
</feature>
<reference evidence="3" key="1">
    <citation type="submission" date="2016-03" db="EMBL/GenBank/DDBJ databases">
        <authorList>
            <person name="Ploux O."/>
        </authorList>
    </citation>
    <scope>NUCLEOTIDE SEQUENCE [LARGE SCALE GENOMIC DNA]</scope>
    <source>
        <strain evidence="3">UK7</strain>
    </source>
</reference>
<feature type="compositionally biased region" description="Basic residues" evidence="1">
    <location>
        <begin position="286"/>
        <end position="295"/>
    </location>
</feature>
<feature type="compositionally biased region" description="Polar residues" evidence="1">
    <location>
        <begin position="441"/>
        <end position="461"/>
    </location>
</feature>
<dbReference type="Proteomes" id="UP000178129">
    <property type="component" value="Unassembled WGS sequence"/>
</dbReference>
<sequence>MTLEVMLQNQSNDYIDSDMEIEEEGSRVGSINDSIMAADGSPRRRALSKSPSKARSLSDGGPPALSPSPKFREPEKRTSKDDSALDGSPTTPRRPAFPRGLSLQMPARDLMSPGASTYRVPLSPKLDHSQTYGSPTSVLPRRSRGLEFSRAATHLHNSTLAESSPDSSPTITGRAMNIPNRKNGLHFAGGLDSSNINSSSLWSTMANADRMTVSSSLGSVNMMMSESSSSSSDEDVLMDADDIDDSILTTPQVNKTNGPFGGPSNPSPGWVGPSPAMNSLMSFARLRSKKGKSRKSSSGSGTSIVSPTSKSPPIMRNAEMSNGYFGKEMTSDALKPRRESISWAANQLQISGSESEDGALKSTLESTDGLPVTPGREAQRGVIRRAVTRRGNMLPKTKGFARIRAALAEESTPVETEFRREAEVVRQTRESDMEVEPRHPSVSNNTTTHSSPTIGPTTQDSLEGIPEDDTMMDITQGLSRSFKQHAMRNSKGKDFWDTFKDDSNRTPPPPQFLPRGSSSNISDISLDSPSFFNAPLFTTMSNTSDHVPSSPSRSSTPQPQTGPTREEISRKVNNKRRRDDDFDPTSFKRRAVSPGMSVHNSPIMQSPMQRDSQPWGSRPPSNGDGKAGTNGGPKRVGFQGMVDTNDGLMKMSIE</sequence>
<evidence type="ECO:0000256" key="1">
    <source>
        <dbReference type="SAM" id="MobiDB-lite"/>
    </source>
</evidence>
<feature type="region of interest" description="Disordered" evidence="1">
    <location>
        <begin position="418"/>
        <end position="467"/>
    </location>
</feature>
<name>A0A1E1KFD4_9HELO</name>
<dbReference type="AlphaFoldDB" id="A0A1E1KFD4"/>
<feature type="compositionally biased region" description="Low complexity" evidence="1">
    <location>
        <begin position="548"/>
        <end position="563"/>
    </location>
</feature>
<feature type="compositionally biased region" description="Basic and acidic residues" evidence="1">
    <location>
        <begin position="418"/>
        <end position="439"/>
    </location>
</feature>
<gene>
    <name evidence="2" type="ORF">RCO7_02570</name>
</gene>
<keyword evidence="3" id="KW-1185">Reference proteome</keyword>
<dbReference type="STRING" id="914237.A0A1E1KFD4"/>